<dbReference type="SUPFAM" id="SSF55785">
    <property type="entry name" value="PYP-like sensor domain (PAS domain)"/>
    <property type="match status" value="2"/>
</dbReference>
<dbReference type="InterPro" id="IPR033463">
    <property type="entry name" value="sCache_3"/>
</dbReference>
<dbReference type="InterPro" id="IPR001610">
    <property type="entry name" value="PAC"/>
</dbReference>
<dbReference type="InterPro" id="IPR052155">
    <property type="entry name" value="Biofilm_reg_signaling"/>
</dbReference>
<dbReference type="InterPro" id="IPR000014">
    <property type="entry name" value="PAS"/>
</dbReference>
<reference evidence="20" key="1">
    <citation type="submission" date="2019-11" db="EMBL/GenBank/DDBJ databases">
        <title>Isolation and characterization of a novel species in the genus Sulfuriferula.</title>
        <authorList>
            <person name="Mochizuki J."/>
            <person name="Kojima H."/>
            <person name="Fukui M."/>
        </authorList>
    </citation>
    <scope>NUCLEOTIDE SEQUENCE [LARGE SCALE GENOMIC DNA]</scope>
    <source>
        <strain evidence="20">SGTM</strain>
    </source>
</reference>
<keyword evidence="6" id="KW-0547">Nucleotide-binding</keyword>
<dbReference type="InterPro" id="IPR029151">
    <property type="entry name" value="Sensor-like_sf"/>
</dbReference>
<dbReference type="PROSITE" id="PS50883">
    <property type="entry name" value="EAL"/>
    <property type="match status" value="1"/>
</dbReference>
<keyword evidence="10" id="KW-0902">Two-component regulatory system</keyword>
<dbReference type="NCBIfam" id="TIGR00254">
    <property type="entry name" value="GGDEF"/>
    <property type="match status" value="1"/>
</dbReference>
<dbReference type="Pfam" id="PF00563">
    <property type="entry name" value="EAL"/>
    <property type="match status" value="1"/>
</dbReference>
<feature type="transmembrane region" description="Helical" evidence="13">
    <location>
        <begin position="26"/>
        <end position="44"/>
    </location>
</feature>
<dbReference type="PROSITE" id="PS50113">
    <property type="entry name" value="PAC"/>
    <property type="match status" value="2"/>
</dbReference>
<dbReference type="SMART" id="SM00091">
    <property type="entry name" value="PAS"/>
    <property type="match status" value="1"/>
</dbReference>
<dbReference type="EMBL" id="AP021881">
    <property type="protein sequence ID" value="BBO99334.1"/>
    <property type="molecule type" value="Genomic_DNA"/>
</dbReference>
<dbReference type="Gene3D" id="3.30.450.20">
    <property type="entry name" value="PAS domain"/>
    <property type="match status" value="2"/>
</dbReference>
<evidence type="ECO:0000256" key="2">
    <source>
        <dbReference type="ARBA" id="ARBA00022475"/>
    </source>
</evidence>
<dbReference type="SMART" id="SM00304">
    <property type="entry name" value="HAMP"/>
    <property type="match status" value="1"/>
</dbReference>
<dbReference type="SUPFAM" id="SSF103190">
    <property type="entry name" value="Sensory domain-like"/>
    <property type="match status" value="1"/>
</dbReference>
<keyword evidence="8" id="KW-0067">ATP-binding</keyword>
<dbReference type="SUPFAM" id="SSF55781">
    <property type="entry name" value="GAF domain-like"/>
    <property type="match status" value="1"/>
</dbReference>
<evidence type="ECO:0000259" key="15">
    <source>
        <dbReference type="PROSITE" id="PS50113"/>
    </source>
</evidence>
<dbReference type="InterPro" id="IPR000700">
    <property type="entry name" value="PAS-assoc_C"/>
</dbReference>
<evidence type="ECO:0000256" key="1">
    <source>
        <dbReference type="ARBA" id="ARBA00004651"/>
    </source>
</evidence>
<dbReference type="GO" id="GO:0005524">
    <property type="term" value="F:ATP binding"/>
    <property type="evidence" value="ECO:0007669"/>
    <property type="project" value="UniProtKB-KW"/>
</dbReference>
<keyword evidence="2" id="KW-1003">Cell membrane</keyword>
<name>A0A809RCG1_9PROT</name>
<dbReference type="Pfam" id="PF08448">
    <property type="entry name" value="PAS_4"/>
    <property type="match status" value="1"/>
</dbReference>
<evidence type="ECO:0000256" key="9">
    <source>
        <dbReference type="ARBA" id="ARBA00022989"/>
    </source>
</evidence>
<dbReference type="FunFam" id="3.20.20.450:FF:000001">
    <property type="entry name" value="Cyclic di-GMP phosphodiesterase yahA"/>
    <property type="match status" value="1"/>
</dbReference>
<dbReference type="GO" id="GO:0000160">
    <property type="term" value="P:phosphorelay signal transduction system"/>
    <property type="evidence" value="ECO:0007669"/>
    <property type="project" value="UniProtKB-KW"/>
</dbReference>
<dbReference type="InterPro" id="IPR029787">
    <property type="entry name" value="Nucleotide_cyclase"/>
</dbReference>
<dbReference type="Gene3D" id="6.10.340.10">
    <property type="match status" value="1"/>
</dbReference>
<dbReference type="Pfam" id="PF13185">
    <property type="entry name" value="GAF_2"/>
    <property type="match status" value="1"/>
</dbReference>
<feature type="domain" description="GGDEF" evidence="18">
    <location>
        <begin position="724"/>
        <end position="856"/>
    </location>
</feature>
<proteinExistence type="predicted"/>
<dbReference type="RefSeq" id="WP_162083401.1">
    <property type="nucleotide sequence ID" value="NZ_AP021881.1"/>
</dbReference>
<dbReference type="InterPro" id="IPR035965">
    <property type="entry name" value="PAS-like_dom_sf"/>
</dbReference>
<dbReference type="CDD" id="cd01949">
    <property type="entry name" value="GGDEF"/>
    <property type="match status" value="1"/>
</dbReference>
<evidence type="ECO:0000259" key="16">
    <source>
        <dbReference type="PROSITE" id="PS50883"/>
    </source>
</evidence>
<organism evidence="19 20">
    <name type="scientific">Sulfuriferula nivalis</name>
    <dbReference type="NCBI Taxonomy" id="2675298"/>
    <lineage>
        <taxon>Bacteria</taxon>
        <taxon>Pseudomonadati</taxon>
        <taxon>Pseudomonadota</taxon>
        <taxon>Betaproteobacteria</taxon>
        <taxon>Nitrosomonadales</taxon>
        <taxon>Sulfuricellaceae</taxon>
        <taxon>Sulfuriferula</taxon>
    </lineage>
</organism>
<evidence type="ECO:0000313" key="19">
    <source>
        <dbReference type="EMBL" id="BBO99334.1"/>
    </source>
</evidence>
<sequence>MNTPPFVRWIPEAIHAYWQQSIRRQLMLGFSITSLIFILVAGYIQHGLQRDALYKEEMSSATALARALARSSSSWVLARDLAGLQEVVGDVSGTPDLKRAFILTREGQVLASTQINEINLYVNDTISLALLKSHPQMQVLVDRPNMLDVAVPVMVSNHHIGWVRVELTRESENKALSHLTQVWLSFALMAVLLVIFVAWMLTRGLLRELNHLMAVTSEVSRGDKEARASILNENEVGVLARDFNHMLDTIAHEKALLRGVIDATPDLIFFKDINGVYLGCNKAFELFAGRPENQLIGQTDFDFFDHETAEFFHDKDQLMMKSGHAVRNEEWVTYSDGHKVLLETLKIAYRGTDGKVLGLVGTSRDITERKENEIKIQRLSRFYAALSQGNQAIVHCANKDELFLQICQVAVQFAGLRLAWIGLVDHDSQMVHPVASFGIGANEYLNEIKVSIDADSPLGQGPTGIAIREKQAYWCQDFQHDPATASWHERGAHLGINASASLPLTQDGKVIGAFTIYASELNAFDEDVRRLLVEMTGDISYALDNLAREADRQQANEALKNNEQLLKSSLEILPVGVWIMNEKGEIIFGNPEGQKIWAGAHYVGIEQFGVYKGWWVSSGKLIEAHEWGAARAIEKGETSIEDEVEIECFDSTHKFILNSALPMTDSDGRRTGAIVVNQDITARKAAEERIQWLAHFDVLTGLPNRALFTERIDYAISVAQRAETQLAVLFLDLDHFKNINDTLGHLIGDELLIEMAKRLQSVVRDQDTVSRQGGDEFILLLPDVNVNGAAHVAEKLLSAVAQVCQIENHELVVTASIGIAIYPNDGESFAALSQSADVAMYRAKQEGRNGYSFYTPEMQARSVRNLQLENELRRALERKQLQVYYQPQVALEDGRILGAEALLRWQHPEFGAVSPAEFIPIAENSGLILSIGEWVLRTAMSQLKIWMDAGLPPMVVAVNLSAIQFRHHNLPDLVTQMLDEIQVPAQYLELELTEGVAMDDPEGAMAIMNDLHGRGIRMSIDDFGTGYSSLSYLKRFKVYKLKIDQSFVRNIVEDSEDRAIVSAIISLASSLGMQTIAEGVETGGQLAFLQEQGCDEIQGYYFSKPLPAEQFESFVREAQDNKRSF</sequence>
<keyword evidence="11 13" id="KW-0472">Membrane</keyword>
<feature type="domain" description="HAMP" evidence="17">
    <location>
        <begin position="203"/>
        <end position="255"/>
    </location>
</feature>
<dbReference type="PANTHER" id="PTHR44757">
    <property type="entry name" value="DIGUANYLATE CYCLASE DGCP"/>
    <property type="match status" value="1"/>
</dbReference>
<dbReference type="Pfam" id="PF13426">
    <property type="entry name" value="PAS_9"/>
    <property type="match status" value="1"/>
</dbReference>
<dbReference type="PANTHER" id="PTHR44757:SF2">
    <property type="entry name" value="BIOFILM ARCHITECTURE MAINTENANCE PROTEIN MBAA"/>
    <property type="match status" value="1"/>
</dbReference>
<protein>
    <recommendedName>
        <fullName evidence="21">Diguanylate cyclase/phosphodiesterase</fullName>
    </recommendedName>
</protein>
<dbReference type="InterPro" id="IPR035919">
    <property type="entry name" value="EAL_sf"/>
</dbReference>
<dbReference type="Pfam" id="PF00672">
    <property type="entry name" value="HAMP"/>
    <property type="match status" value="1"/>
</dbReference>
<dbReference type="CDD" id="cd06225">
    <property type="entry name" value="HAMP"/>
    <property type="match status" value="1"/>
</dbReference>
<comment type="subcellular location">
    <subcellularLocation>
        <location evidence="1">Cell membrane</location>
        <topology evidence="1">Multi-pass membrane protein</topology>
    </subcellularLocation>
</comment>
<evidence type="ECO:0000256" key="11">
    <source>
        <dbReference type="ARBA" id="ARBA00023136"/>
    </source>
</evidence>
<dbReference type="Proteomes" id="UP000463939">
    <property type="component" value="Chromosome"/>
</dbReference>
<dbReference type="InterPro" id="IPR001633">
    <property type="entry name" value="EAL_dom"/>
</dbReference>
<evidence type="ECO:0000256" key="12">
    <source>
        <dbReference type="ARBA" id="ARBA00051114"/>
    </source>
</evidence>
<evidence type="ECO:0000256" key="8">
    <source>
        <dbReference type="ARBA" id="ARBA00022840"/>
    </source>
</evidence>
<keyword evidence="7" id="KW-0418">Kinase</keyword>
<dbReference type="SMART" id="SM00267">
    <property type="entry name" value="GGDEF"/>
    <property type="match status" value="1"/>
</dbReference>
<dbReference type="SMART" id="SM00086">
    <property type="entry name" value="PAC"/>
    <property type="match status" value="2"/>
</dbReference>
<evidence type="ECO:0000256" key="4">
    <source>
        <dbReference type="ARBA" id="ARBA00022679"/>
    </source>
</evidence>
<dbReference type="Gene3D" id="3.30.450.40">
    <property type="match status" value="1"/>
</dbReference>
<evidence type="ECO:0000256" key="13">
    <source>
        <dbReference type="SAM" id="Phobius"/>
    </source>
</evidence>
<evidence type="ECO:0000259" key="17">
    <source>
        <dbReference type="PROSITE" id="PS50885"/>
    </source>
</evidence>
<feature type="domain" description="EAL" evidence="16">
    <location>
        <begin position="865"/>
        <end position="1119"/>
    </location>
</feature>
<keyword evidence="9 13" id="KW-1133">Transmembrane helix</keyword>
<dbReference type="GO" id="GO:0071732">
    <property type="term" value="P:cellular response to nitric oxide"/>
    <property type="evidence" value="ECO:0007669"/>
    <property type="project" value="UniProtKB-ARBA"/>
</dbReference>
<evidence type="ECO:0000256" key="6">
    <source>
        <dbReference type="ARBA" id="ARBA00022741"/>
    </source>
</evidence>
<keyword evidence="5 13" id="KW-0812">Transmembrane</keyword>
<keyword evidence="20" id="KW-1185">Reference proteome</keyword>
<evidence type="ECO:0008006" key="21">
    <source>
        <dbReference type="Google" id="ProtNLM"/>
    </source>
</evidence>
<dbReference type="InterPro" id="IPR043128">
    <property type="entry name" value="Rev_trsase/Diguanyl_cyclase"/>
</dbReference>
<dbReference type="Gene3D" id="3.20.20.450">
    <property type="entry name" value="EAL domain"/>
    <property type="match status" value="1"/>
</dbReference>
<dbReference type="SMART" id="SM00065">
    <property type="entry name" value="GAF"/>
    <property type="match status" value="1"/>
</dbReference>
<dbReference type="GO" id="GO:0071111">
    <property type="term" value="F:cyclic-guanylate-specific phosphodiesterase activity"/>
    <property type="evidence" value="ECO:0007669"/>
    <property type="project" value="UniProtKB-EC"/>
</dbReference>
<dbReference type="InterPro" id="IPR029016">
    <property type="entry name" value="GAF-like_dom_sf"/>
</dbReference>
<dbReference type="Gene3D" id="3.30.70.270">
    <property type="match status" value="1"/>
</dbReference>
<keyword evidence="4" id="KW-0808">Transferase</keyword>
<feature type="transmembrane region" description="Helical" evidence="13">
    <location>
        <begin position="182"/>
        <end position="201"/>
    </location>
</feature>
<dbReference type="SMART" id="SM00052">
    <property type="entry name" value="EAL"/>
    <property type="match status" value="1"/>
</dbReference>
<gene>
    <name evidence="19" type="ORF">SFSGTM_00430</name>
</gene>
<dbReference type="NCBIfam" id="TIGR00229">
    <property type="entry name" value="sensory_box"/>
    <property type="match status" value="1"/>
</dbReference>
<dbReference type="SUPFAM" id="SSF158472">
    <property type="entry name" value="HAMP domain-like"/>
    <property type="match status" value="1"/>
</dbReference>
<dbReference type="AlphaFoldDB" id="A0A809RCG1"/>
<dbReference type="Pfam" id="PF17203">
    <property type="entry name" value="sCache_3_2"/>
    <property type="match status" value="1"/>
</dbReference>
<dbReference type="InterPro" id="IPR003018">
    <property type="entry name" value="GAF"/>
</dbReference>
<dbReference type="SUPFAM" id="SSF55073">
    <property type="entry name" value="Nucleotide cyclase"/>
    <property type="match status" value="1"/>
</dbReference>
<keyword evidence="3" id="KW-0597">Phosphoprotein</keyword>
<evidence type="ECO:0000256" key="7">
    <source>
        <dbReference type="ARBA" id="ARBA00022777"/>
    </source>
</evidence>
<evidence type="ECO:0000259" key="14">
    <source>
        <dbReference type="PROSITE" id="PS50112"/>
    </source>
</evidence>
<evidence type="ECO:0000256" key="10">
    <source>
        <dbReference type="ARBA" id="ARBA00023012"/>
    </source>
</evidence>
<dbReference type="FunFam" id="3.30.70.270:FF:000001">
    <property type="entry name" value="Diguanylate cyclase domain protein"/>
    <property type="match status" value="1"/>
</dbReference>
<dbReference type="PROSITE" id="PS50887">
    <property type="entry name" value="GGDEF"/>
    <property type="match status" value="1"/>
</dbReference>
<accession>A0A809RCG1</accession>
<evidence type="ECO:0000313" key="20">
    <source>
        <dbReference type="Proteomes" id="UP000463939"/>
    </source>
</evidence>
<dbReference type="InterPro" id="IPR013656">
    <property type="entry name" value="PAS_4"/>
</dbReference>
<evidence type="ECO:0000256" key="3">
    <source>
        <dbReference type="ARBA" id="ARBA00022553"/>
    </source>
</evidence>
<dbReference type="KEGG" id="sniv:SFSGTM_00430"/>
<dbReference type="SUPFAM" id="SSF141868">
    <property type="entry name" value="EAL domain-like"/>
    <property type="match status" value="1"/>
</dbReference>
<dbReference type="InterPro" id="IPR003660">
    <property type="entry name" value="HAMP_dom"/>
</dbReference>
<dbReference type="Pfam" id="PF00990">
    <property type="entry name" value="GGDEF"/>
    <property type="match status" value="1"/>
</dbReference>
<dbReference type="InterPro" id="IPR000160">
    <property type="entry name" value="GGDEF_dom"/>
</dbReference>
<dbReference type="PROSITE" id="PS50885">
    <property type="entry name" value="HAMP"/>
    <property type="match status" value="1"/>
</dbReference>
<dbReference type="CDD" id="cd00130">
    <property type="entry name" value="PAS"/>
    <property type="match status" value="1"/>
</dbReference>
<evidence type="ECO:0000256" key="5">
    <source>
        <dbReference type="ARBA" id="ARBA00022692"/>
    </source>
</evidence>
<dbReference type="GO" id="GO:0016301">
    <property type="term" value="F:kinase activity"/>
    <property type="evidence" value="ECO:0007669"/>
    <property type="project" value="UniProtKB-KW"/>
</dbReference>
<evidence type="ECO:0000259" key="18">
    <source>
        <dbReference type="PROSITE" id="PS50887"/>
    </source>
</evidence>
<feature type="domain" description="PAS" evidence="14">
    <location>
        <begin position="253"/>
        <end position="323"/>
    </location>
</feature>
<dbReference type="GO" id="GO:0005886">
    <property type="term" value="C:plasma membrane"/>
    <property type="evidence" value="ECO:0007669"/>
    <property type="project" value="UniProtKB-SubCell"/>
</dbReference>
<feature type="domain" description="PAC" evidence="15">
    <location>
        <begin position="326"/>
        <end position="378"/>
    </location>
</feature>
<comment type="catalytic activity">
    <reaction evidence="12">
        <text>3',3'-c-di-GMP + H2O = 5'-phosphoguanylyl(3'-&gt;5')guanosine + H(+)</text>
        <dbReference type="Rhea" id="RHEA:24902"/>
        <dbReference type="ChEBI" id="CHEBI:15377"/>
        <dbReference type="ChEBI" id="CHEBI:15378"/>
        <dbReference type="ChEBI" id="CHEBI:58754"/>
        <dbReference type="ChEBI" id="CHEBI:58805"/>
        <dbReference type="EC" id="3.1.4.52"/>
    </reaction>
    <physiologicalReaction direction="left-to-right" evidence="12">
        <dbReference type="Rhea" id="RHEA:24903"/>
    </physiologicalReaction>
</comment>
<feature type="domain" description="PAC" evidence="15">
    <location>
        <begin position="640"/>
        <end position="692"/>
    </location>
</feature>
<dbReference type="CDD" id="cd01948">
    <property type="entry name" value="EAL"/>
    <property type="match status" value="1"/>
</dbReference>
<dbReference type="PROSITE" id="PS50112">
    <property type="entry name" value="PAS"/>
    <property type="match status" value="1"/>
</dbReference>